<evidence type="ECO:0000313" key="3">
    <source>
        <dbReference type="Proteomes" id="UP000218890"/>
    </source>
</evidence>
<protein>
    <submittedName>
        <fullName evidence="2">Excisionase domain protein</fullName>
    </submittedName>
</protein>
<gene>
    <name evidence="2" type="ORF">HH1059_03270</name>
</gene>
<dbReference type="InterPro" id="IPR041657">
    <property type="entry name" value="HTH_17"/>
</dbReference>
<keyword evidence="3" id="KW-1185">Reference proteome</keyword>
<dbReference type="NCBIfam" id="TIGR01764">
    <property type="entry name" value="excise"/>
    <property type="match status" value="1"/>
</dbReference>
<dbReference type="KEGG" id="hhk:HH1059_03270"/>
<dbReference type="SUPFAM" id="SSF46955">
    <property type="entry name" value="Putative DNA-binding domain"/>
    <property type="match status" value="1"/>
</dbReference>
<dbReference type="Proteomes" id="UP000218890">
    <property type="component" value="Chromosome"/>
</dbReference>
<reference evidence="2" key="1">
    <citation type="submission" date="2016-02" db="EMBL/GenBank/DDBJ databases">
        <title>Halorhodospira halochloris DSM-1059 complete genome, version 2.</title>
        <authorList>
            <person name="Tsukatani Y."/>
        </authorList>
    </citation>
    <scope>NUCLEOTIDE SEQUENCE</scope>
    <source>
        <strain evidence="2">DSM 1059</strain>
    </source>
</reference>
<proteinExistence type="predicted"/>
<organism evidence="2 3">
    <name type="scientific">Halorhodospira halochloris</name>
    <name type="common">Ectothiorhodospira halochloris</name>
    <dbReference type="NCBI Taxonomy" id="1052"/>
    <lineage>
        <taxon>Bacteria</taxon>
        <taxon>Pseudomonadati</taxon>
        <taxon>Pseudomonadota</taxon>
        <taxon>Gammaproteobacteria</taxon>
        <taxon>Chromatiales</taxon>
        <taxon>Ectothiorhodospiraceae</taxon>
        <taxon>Halorhodospira</taxon>
    </lineage>
</organism>
<dbReference type="EMBL" id="AP017372">
    <property type="protein sequence ID" value="BAU57004.1"/>
    <property type="molecule type" value="Genomic_DNA"/>
</dbReference>
<dbReference type="InterPro" id="IPR010093">
    <property type="entry name" value="SinI_DNA-bd"/>
</dbReference>
<evidence type="ECO:0000259" key="1">
    <source>
        <dbReference type="Pfam" id="PF12728"/>
    </source>
</evidence>
<evidence type="ECO:0000313" key="2">
    <source>
        <dbReference type="EMBL" id="BAU57004.1"/>
    </source>
</evidence>
<dbReference type="RefSeq" id="WP_096407535.1">
    <property type="nucleotide sequence ID" value="NZ_AP017372.2"/>
</dbReference>
<name>A0A0X8X7M2_HALHR</name>
<dbReference type="AlphaFoldDB" id="A0A0X8X7M2"/>
<accession>A0A0X8X7M2</accession>
<feature type="domain" description="Helix-turn-helix" evidence="1">
    <location>
        <begin position="80"/>
        <end position="128"/>
    </location>
</feature>
<dbReference type="OrthoDB" id="26212at2"/>
<sequence>MNTVDDRQPLPDQATATLARASAEEISRLLTQLPEADRARVQLDGRDLVLPRHALALLRDLLAEMAQGNAVTIVPTHAELTTQQAADLLNVSRPHLVKLLEQGAIPFTRVGTHRRIRYEHLMAYKAQRDESSKAALDELVEQAQEYNMGY</sequence>
<dbReference type="InterPro" id="IPR009061">
    <property type="entry name" value="DNA-bd_dom_put_sf"/>
</dbReference>
<dbReference type="GO" id="GO:0003677">
    <property type="term" value="F:DNA binding"/>
    <property type="evidence" value="ECO:0007669"/>
    <property type="project" value="InterPro"/>
</dbReference>
<dbReference type="Pfam" id="PF12728">
    <property type="entry name" value="HTH_17"/>
    <property type="match status" value="1"/>
</dbReference>